<evidence type="ECO:0008006" key="3">
    <source>
        <dbReference type="Google" id="ProtNLM"/>
    </source>
</evidence>
<gene>
    <name evidence="1" type="ORF">Cph01nite_19440</name>
</gene>
<dbReference type="InterPro" id="IPR011010">
    <property type="entry name" value="DNA_brk_join_enz"/>
</dbReference>
<keyword evidence="2" id="KW-1185">Reference proteome</keyword>
<accession>A0ABQ4DLG2</accession>
<reference evidence="1 2" key="1">
    <citation type="submission" date="2021-01" db="EMBL/GenBank/DDBJ databases">
        <title>Whole genome shotgun sequence of Cellulomonas phragmiteti NBRC 110785.</title>
        <authorList>
            <person name="Komaki H."/>
            <person name="Tamura T."/>
        </authorList>
    </citation>
    <scope>NUCLEOTIDE SEQUENCE [LARGE SCALE GENOMIC DNA]</scope>
    <source>
        <strain evidence="1 2">NBRC 110785</strain>
    </source>
</reference>
<evidence type="ECO:0000313" key="1">
    <source>
        <dbReference type="EMBL" id="GIG40182.1"/>
    </source>
</evidence>
<proteinExistence type="predicted"/>
<organism evidence="1 2">
    <name type="scientific">Cellulomonas phragmiteti</name>
    <dbReference type="NCBI Taxonomy" id="478780"/>
    <lineage>
        <taxon>Bacteria</taxon>
        <taxon>Bacillati</taxon>
        <taxon>Actinomycetota</taxon>
        <taxon>Actinomycetes</taxon>
        <taxon>Micrococcales</taxon>
        <taxon>Cellulomonadaceae</taxon>
        <taxon>Cellulomonas</taxon>
    </lineage>
</organism>
<name>A0ABQ4DLG2_9CELL</name>
<dbReference type="Proteomes" id="UP000614741">
    <property type="component" value="Unassembled WGS sequence"/>
</dbReference>
<dbReference type="SUPFAM" id="SSF56349">
    <property type="entry name" value="DNA breaking-rejoining enzymes"/>
    <property type="match status" value="1"/>
</dbReference>
<evidence type="ECO:0000313" key="2">
    <source>
        <dbReference type="Proteomes" id="UP000614741"/>
    </source>
</evidence>
<sequence>MPTTPARPRRVSKAAALRHRQALAAQVAAPPELSQHAAQIVACFDISRYGSTSQPVRPFLVEALRRSNVTGAESIRKHCRHLTALAVFADAQGLPLTVEAVLTTDTIDHYVRVGMRGETSDNRAERRRRLLWVARSANPGPNVPTKLTPIGYSAVKAPYTPFERGTILRAARTQPSARTGEQLGAVVGLGFGAGADSVDLRELWVRDITDHGATGLTVQFHGPRPRLVVVRRVAEDLLREAIADRDPDELVIGQDTTRRNTAARIIANAALYKVPHIEPARMRATWLADLMTDPVPLAVILRAAGLQSARTLADVLAHIEPWAEHKGLPGLTTRDEASGGAR</sequence>
<dbReference type="RefSeq" id="WP_203673677.1">
    <property type="nucleotide sequence ID" value="NZ_BONP01000009.1"/>
</dbReference>
<comment type="caution">
    <text evidence="1">The sequence shown here is derived from an EMBL/GenBank/DDBJ whole genome shotgun (WGS) entry which is preliminary data.</text>
</comment>
<dbReference type="EMBL" id="BONP01000009">
    <property type="protein sequence ID" value="GIG40182.1"/>
    <property type="molecule type" value="Genomic_DNA"/>
</dbReference>
<protein>
    <recommendedName>
        <fullName evidence="3">Tyr recombinase domain-containing protein</fullName>
    </recommendedName>
</protein>